<keyword evidence="3" id="KW-1185">Reference proteome</keyword>
<feature type="region of interest" description="Disordered" evidence="1">
    <location>
        <begin position="1"/>
        <end position="150"/>
    </location>
</feature>
<sequence>MPSTTQRSAAAFATHQQDENEESQASKSIPFHPQPQLIRPTSLADRLATEPTHIYTPVGTPLPPPADDEAPSEPTKPPPPKTNSGTMSYNASPRGEIIDLTGHDSEANGSQSPQLPSTSTSLTAQTTVEAVDEPPQRDNLHPRTRKISGKTILRTSLQHAPEMRDRRIGHNATRWIPIDRVHAEKEKQSSSGSSDRKSSYSSSQASSSKSANPSTSSLDTLASRVRNTGLTSQGSSKLSLQSQNFTFGQSAQPYVAFPKNEVTPNDLLLDRVKSTGTEVEANDGFRHPSLIDR</sequence>
<evidence type="ECO:0000313" key="3">
    <source>
        <dbReference type="Proteomes" id="UP000307440"/>
    </source>
</evidence>
<dbReference type="EMBL" id="ML210310">
    <property type="protein sequence ID" value="TFK20153.1"/>
    <property type="molecule type" value="Genomic_DNA"/>
</dbReference>
<evidence type="ECO:0000313" key="2">
    <source>
        <dbReference type="EMBL" id="TFK20153.1"/>
    </source>
</evidence>
<accession>A0A5C3KJW8</accession>
<feature type="compositionally biased region" description="Basic and acidic residues" evidence="1">
    <location>
        <begin position="177"/>
        <end position="198"/>
    </location>
</feature>
<dbReference type="Proteomes" id="UP000307440">
    <property type="component" value="Unassembled WGS sequence"/>
</dbReference>
<feature type="compositionally biased region" description="Low complexity" evidence="1">
    <location>
        <begin position="199"/>
        <end position="217"/>
    </location>
</feature>
<proteinExistence type="predicted"/>
<organism evidence="2 3">
    <name type="scientific">Coprinopsis marcescibilis</name>
    <name type="common">Agaric fungus</name>
    <name type="synonym">Psathyrella marcescibilis</name>
    <dbReference type="NCBI Taxonomy" id="230819"/>
    <lineage>
        <taxon>Eukaryota</taxon>
        <taxon>Fungi</taxon>
        <taxon>Dikarya</taxon>
        <taxon>Basidiomycota</taxon>
        <taxon>Agaricomycotina</taxon>
        <taxon>Agaricomycetes</taxon>
        <taxon>Agaricomycetidae</taxon>
        <taxon>Agaricales</taxon>
        <taxon>Agaricineae</taxon>
        <taxon>Psathyrellaceae</taxon>
        <taxon>Coprinopsis</taxon>
    </lineage>
</organism>
<gene>
    <name evidence="2" type="ORF">FA15DRAFT_140754</name>
</gene>
<name>A0A5C3KJW8_COPMA</name>
<reference evidence="2 3" key="1">
    <citation type="journal article" date="2019" name="Nat. Ecol. Evol.">
        <title>Megaphylogeny resolves global patterns of mushroom evolution.</title>
        <authorList>
            <person name="Varga T."/>
            <person name="Krizsan K."/>
            <person name="Foldi C."/>
            <person name="Dima B."/>
            <person name="Sanchez-Garcia M."/>
            <person name="Sanchez-Ramirez S."/>
            <person name="Szollosi G.J."/>
            <person name="Szarkandi J.G."/>
            <person name="Papp V."/>
            <person name="Albert L."/>
            <person name="Andreopoulos W."/>
            <person name="Angelini C."/>
            <person name="Antonin V."/>
            <person name="Barry K.W."/>
            <person name="Bougher N.L."/>
            <person name="Buchanan P."/>
            <person name="Buyck B."/>
            <person name="Bense V."/>
            <person name="Catcheside P."/>
            <person name="Chovatia M."/>
            <person name="Cooper J."/>
            <person name="Damon W."/>
            <person name="Desjardin D."/>
            <person name="Finy P."/>
            <person name="Geml J."/>
            <person name="Haridas S."/>
            <person name="Hughes K."/>
            <person name="Justo A."/>
            <person name="Karasinski D."/>
            <person name="Kautmanova I."/>
            <person name="Kiss B."/>
            <person name="Kocsube S."/>
            <person name="Kotiranta H."/>
            <person name="LaButti K.M."/>
            <person name="Lechner B.E."/>
            <person name="Liimatainen K."/>
            <person name="Lipzen A."/>
            <person name="Lukacs Z."/>
            <person name="Mihaltcheva S."/>
            <person name="Morgado L.N."/>
            <person name="Niskanen T."/>
            <person name="Noordeloos M.E."/>
            <person name="Ohm R.A."/>
            <person name="Ortiz-Santana B."/>
            <person name="Ovrebo C."/>
            <person name="Racz N."/>
            <person name="Riley R."/>
            <person name="Savchenko A."/>
            <person name="Shiryaev A."/>
            <person name="Soop K."/>
            <person name="Spirin V."/>
            <person name="Szebenyi C."/>
            <person name="Tomsovsky M."/>
            <person name="Tulloss R.E."/>
            <person name="Uehling J."/>
            <person name="Grigoriev I.V."/>
            <person name="Vagvolgyi C."/>
            <person name="Papp T."/>
            <person name="Martin F.M."/>
            <person name="Miettinen O."/>
            <person name="Hibbett D.S."/>
            <person name="Nagy L.G."/>
        </authorList>
    </citation>
    <scope>NUCLEOTIDE SEQUENCE [LARGE SCALE GENOMIC DNA]</scope>
    <source>
        <strain evidence="2 3">CBS 121175</strain>
    </source>
</reference>
<evidence type="ECO:0000256" key="1">
    <source>
        <dbReference type="SAM" id="MobiDB-lite"/>
    </source>
</evidence>
<feature type="compositionally biased region" description="Low complexity" evidence="1">
    <location>
        <begin position="110"/>
        <end position="127"/>
    </location>
</feature>
<dbReference type="AlphaFoldDB" id="A0A5C3KJW8"/>
<feature type="region of interest" description="Disordered" evidence="1">
    <location>
        <begin position="163"/>
        <end position="219"/>
    </location>
</feature>
<protein>
    <submittedName>
        <fullName evidence="2">Uncharacterized protein</fullName>
    </submittedName>
</protein>